<evidence type="ECO:0000256" key="2">
    <source>
        <dbReference type="SAM" id="MobiDB-lite"/>
    </source>
</evidence>
<feature type="coiled-coil region" evidence="1">
    <location>
        <begin position="472"/>
        <end position="506"/>
    </location>
</feature>
<evidence type="ECO:0000313" key="4">
    <source>
        <dbReference type="EMBL" id="KAF6830775.1"/>
    </source>
</evidence>
<keyword evidence="3" id="KW-0812">Transmembrane</keyword>
<organism evidence="4 5">
    <name type="scientific">Colletotrichum musicola</name>
    <dbReference type="NCBI Taxonomy" id="2175873"/>
    <lineage>
        <taxon>Eukaryota</taxon>
        <taxon>Fungi</taxon>
        <taxon>Dikarya</taxon>
        <taxon>Ascomycota</taxon>
        <taxon>Pezizomycotina</taxon>
        <taxon>Sordariomycetes</taxon>
        <taxon>Hypocreomycetidae</taxon>
        <taxon>Glomerellales</taxon>
        <taxon>Glomerellaceae</taxon>
        <taxon>Colletotrichum</taxon>
        <taxon>Colletotrichum orchidearum species complex</taxon>
    </lineage>
</organism>
<proteinExistence type="predicted"/>
<keyword evidence="3" id="KW-1133">Transmembrane helix</keyword>
<dbReference type="Proteomes" id="UP000639643">
    <property type="component" value="Unassembled WGS sequence"/>
</dbReference>
<dbReference type="AlphaFoldDB" id="A0A8H6KGS0"/>
<feature type="region of interest" description="Disordered" evidence="2">
    <location>
        <begin position="120"/>
        <end position="144"/>
    </location>
</feature>
<feature type="transmembrane region" description="Helical" evidence="3">
    <location>
        <begin position="42"/>
        <end position="67"/>
    </location>
</feature>
<dbReference type="EMBL" id="WIGM01000277">
    <property type="protein sequence ID" value="KAF6830775.1"/>
    <property type="molecule type" value="Genomic_DNA"/>
</dbReference>
<dbReference type="OrthoDB" id="4812780at2759"/>
<gene>
    <name evidence="4" type="ORF">CMUS01_07619</name>
</gene>
<keyword evidence="3" id="KW-0472">Membrane</keyword>
<sequence length="879" mass="98862">MAFYGSACPEDQNSTDCLLRTLLQLLDDQRNADDAETNWDPITFYVTLAIGILAAMFTVVTIVQAAVAAGKGRRKTNHVAIGDWAAKSTRKRSLHELNRQYTAHTPLILIDTLVEALTKEDSKPQSAAPAEETESQLSDNIPPRYQPSSTATWVRFLGDFGLSRVVSPSKWTELESVLADNLPDGVVAPAYAQVGVIVGTTLALGAHMQIQETGAGLKYPQIVGDGFQFEFVSYPILGMVGTYYRHGHAALPSIRSKNELGMAITNMNYGRGVLELATTAPFDQLQPQAIDLLKNSDRLRIRELLVQAEQHSTAVNRPVPRLRTIADDYLPLASLFWAATPKFVPSLFPKTTLCMNFPFTAVALNGGFWSRLNLKDFSQTEITTWPKSVETPIWKRFEWTGFHATLGHGVHIDESGDNSFRLERRLQQLRTTLQDNPERFKRAEAFTRDVEAETKAHFADIEATEAAYLSKIEAAKGEEWKLRNQYDRAEAQARWVKDKNAKAKEEYESIQKGLTSIRLALYGHQIAQGDPDTNLSPIGEWWSLVADVEAGHCVVLHMCIKLLYDPNKLLRWFSSISPLDQKLIRSTILGQMNAADAWLLYEEEGLVNRRRALLCNTTMALIQAEKATGNPNLGLHIGSNLAPDGGPSNESDKVKSTDDCVADDYVVSRHLNTLIYLRGAYEFYGVDGETRKAIQTLEGFRHRLARKAEILPDEIEALKQRQLDSIELLESRSLRIYRQIPYLLGSTIFEDDDYANLHRLLERFREITNRLLPGIGGEPLLQDDEILSTDVDLALRNLRDLVGRQIDQDLRMQRETTLNMDMRDLLGEMEQDTDTDIDDVIIYRCLLMALLFFTNSPRQQRYLGVRGVESSSSYYLGSS</sequence>
<evidence type="ECO:0000256" key="3">
    <source>
        <dbReference type="SAM" id="Phobius"/>
    </source>
</evidence>
<accession>A0A8H6KGS0</accession>
<keyword evidence="1" id="KW-0175">Coiled coil</keyword>
<evidence type="ECO:0000313" key="5">
    <source>
        <dbReference type="Proteomes" id="UP000639643"/>
    </source>
</evidence>
<name>A0A8H6KGS0_9PEZI</name>
<evidence type="ECO:0000256" key="1">
    <source>
        <dbReference type="SAM" id="Coils"/>
    </source>
</evidence>
<comment type="caution">
    <text evidence="4">The sequence shown here is derived from an EMBL/GenBank/DDBJ whole genome shotgun (WGS) entry which is preliminary data.</text>
</comment>
<reference evidence="4" key="1">
    <citation type="journal article" date="2020" name="Phytopathology">
        <title>Genome Sequence Resources of Colletotrichum truncatum, C. plurivorum, C. musicola, and C. sojae: Four Species Pathogenic to Soybean (Glycine max).</title>
        <authorList>
            <person name="Rogerio F."/>
            <person name="Boufleur T.R."/>
            <person name="Ciampi-Guillardi M."/>
            <person name="Sukno S.A."/>
            <person name="Thon M.R."/>
            <person name="Massola Junior N.S."/>
            <person name="Baroncelli R."/>
        </authorList>
    </citation>
    <scope>NUCLEOTIDE SEQUENCE</scope>
    <source>
        <strain evidence="4">LFN0074</strain>
    </source>
</reference>
<protein>
    <submittedName>
        <fullName evidence="4">Uncharacterized protein</fullName>
    </submittedName>
</protein>
<keyword evidence="5" id="KW-1185">Reference proteome</keyword>